<dbReference type="PROSITE" id="PS50943">
    <property type="entry name" value="HTH_CROC1"/>
    <property type="match status" value="1"/>
</dbReference>
<dbReference type="PANTHER" id="PTHR46558">
    <property type="entry name" value="TRACRIPTIONAL REGULATORY PROTEIN-RELATED-RELATED"/>
    <property type="match status" value="1"/>
</dbReference>
<dbReference type="SMART" id="SM00530">
    <property type="entry name" value="HTH_XRE"/>
    <property type="match status" value="1"/>
</dbReference>
<organism evidence="3 4">
    <name type="scientific">Aminipila butyrica</name>
    <dbReference type="NCBI Taxonomy" id="433296"/>
    <lineage>
        <taxon>Bacteria</taxon>
        <taxon>Bacillati</taxon>
        <taxon>Bacillota</taxon>
        <taxon>Clostridia</taxon>
        <taxon>Peptostreptococcales</taxon>
        <taxon>Anaerovoracaceae</taxon>
        <taxon>Aminipila</taxon>
    </lineage>
</organism>
<evidence type="ECO:0000313" key="4">
    <source>
        <dbReference type="Proteomes" id="UP000466848"/>
    </source>
</evidence>
<gene>
    <name evidence="3" type="ORF">Ami103574_10680</name>
</gene>
<dbReference type="PANTHER" id="PTHR46558:SF4">
    <property type="entry name" value="DNA-BIDING PHAGE PROTEIN"/>
    <property type="match status" value="1"/>
</dbReference>
<dbReference type="EMBL" id="CP048649">
    <property type="protein sequence ID" value="QIB69757.1"/>
    <property type="molecule type" value="Genomic_DNA"/>
</dbReference>
<dbReference type="GO" id="GO:0003677">
    <property type="term" value="F:DNA binding"/>
    <property type="evidence" value="ECO:0007669"/>
    <property type="project" value="UniProtKB-KW"/>
</dbReference>
<evidence type="ECO:0000256" key="1">
    <source>
        <dbReference type="ARBA" id="ARBA00023125"/>
    </source>
</evidence>
<dbReference type="InterPro" id="IPR010982">
    <property type="entry name" value="Lambda_DNA-bd_dom_sf"/>
</dbReference>
<dbReference type="InterPro" id="IPR001387">
    <property type="entry name" value="Cro/C1-type_HTH"/>
</dbReference>
<dbReference type="Pfam" id="PF01381">
    <property type="entry name" value="HTH_3"/>
    <property type="match status" value="1"/>
</dbReference>
<keyword evidence="4" id="KW-1185">Reference proteome</keyword>
<dbReference type="AlphaFoldDB" id="A0A858BVZ1"/>
<dbReference type="Gene3D" id="1.10.260.40">
    <property type="entry name" value="lambda repressor-like DNA-binding domains"/>
    <property type="match status" value="1"/>
</dbReference>
<dbReference type="SUPFAM" id="SSF47413">
    <property type="entry name" value="lambda repressor-like DNA-binding domains"/>
    <property type="match status" value="1"/>
</dbReference>
<keyword evidence="1" id="KW-0238">DNA-binding</keyword>
<reference evidence="3 4" key="1">
    <citation type="submission" date="2020-02" db="EMBL/GenBank/DDBJ databases">
        <authorList>
            <person name="Kim Y.B."/>
            <person name="Roh S.W."/>
        </authorList>
    </citation>
    <scope>NUCLEOTIDE SEQUENCE [LARGE SCALE GENOMIC DNA]</scope>
    <source>
        <strain evidence="3 4">DSM 103574</strain>
    </source>
</reference>
<dbReference type="Proteomes" id="UP000466848">
    <property type="component" value="Chromosome"/>
</dbReference>
<name>A0A858BVZ1_9FIRM</name>
<evidence type="ECO:0000259" key="2">
    <source>
        <dbReference type="PROSITE" id="PS50943"/>
    </source>
</evidence>
<dbReference type="KEGG" id="abut:Ami103574_10680"/>
<sequence>MKTIITRLRIERINRGWTQEYVADELGISKTSVHDIEKGKQLPSYKVLVKLENLFNLSHRELLAAVDEKPFSPTN</sequence>
<evidence type="ECO:0000313" key="3">
    <source>
        <dbReference type="EMBL" id="QIB69757.1"/>
    </source>
</evidence>
<feature type="domain" description="HTH cro/C1-type" evidence="2">
    <location>
        <begin position="8"/>
        <end position="62"/>
    </location>
</feature>
<protein>
    <submittedName>
        <fullName evidence="3">Helix-turn-helix transcriptional regulator</fullName>
    </submittedName>
</protein>
<dbReference type="CDD" id="cd00093">
    <property type="entry name" value="HTH_XRE"/>
    <property type="match status" value="1"/>
</dbReference>
<proteinExistence type="predicted"/>
<dbReference type="RefSeq" id="WP_163066997.1">
    <property type="nucleotide sequence ID" value="NZ_CP048649.1"/>
</dbReference>
<accession>A0A858BVZ1</accession>